<feature type="transmembrane region" description="Helical" evidence="1">
    <location>
        <begin position="53"/>
        <end position="71"/>
    </location>
</feature>
<accession>A0ABS5FZC1</accession>
<keyword evidence="4" id="KW-1185">Reference proteome</keyword>
<keyword evidence="1" id="KW-1133">Transmembrane helix</keyword>
<feature type="transmembrane region" description="Helical" evidence="1">
    <location>
        <begin position="78"/>
        <end position="101"/>
    </location>
</feature>
<dbReference type="EMBL" id="JAFCLK010000001">
    <property type="protein sequence ID" value="MBR1134382.1"/>
    <property type="molecule type" value="Genomic_DNA"/>
</dbReference>
<sequence>MKVFLTIKLALLPFVVFWAVLAWQQPAWAVWSGLGLSLAGNLWRASRAELAPLELGGLALFVLLGIANDVAPSWTAANALWLSLAGLGGISFVSLAVGRPWTADYSRASYADSASTPQFQLINMLMTGLWGMLFLVLGLCRWAGVSSWITTAIVVGGALISIFGPHFAIRQALMRMRASREECHWPAPSFSESSTIDCDVAVIGAGIGGLTAAALLADAGLKVKVFDHHVVPGGFCHSYLRKAHHDNKPVLYRFDAGPHDFSGVWPGGPVDSVLRRLGVADRIQWKRVTHSYRLRGRRIDVPADWRAYVRLLCEMFPASADGLVKLFDTIHAIFESMYATGRGRSGIPGMPETLEELLAFPRKHPQAFRWMSRPFDDLVAAHVSDPELIAYLNALSGYLGDGSERLSCAQMVPIFGYYFKGGFYPVGGSGRLADVLTEAITARGGEVLLKSKVTRILVEQGRAAGVALGDGRTIRAQAVISNADLGRTFTELLKPDDLPAAFRARAAAILPANSCFSVHLGLDVVPEIAPATHLDTPMGVGLAVMSKLDPSAAPEGHATMTIISLLTHEEAKAWFPDEGGDDWKNWRRSQAYDARKQQLGDAMVAAAETIIPGLSQHIVYRTDASPVTYARYDLAKAGSIYGVARAGRLKGAKAPVRDLVIAGGGNAGAGVEAVVISGAEAAEALVPGLLARKQAMPTQRPTPVLAIA</sequence>
<evidence type="ECO:0000313" key="3">
    <source>
        <dbReference type="EMBL" id="MBR1134382.1"/>
    </source>
</evidence>
<gene>
    <name evidence="3" type="ORF">JQ619_01230</name>
</gene>
<evidence type="ECO:0000256" key="1">
    <source>
        <dbReference type="SAM" id="Phobius"/>
    </source>
</evidence>
<dbReference type="PANTHER" id="PTHR46313:SF3">
    <property type="entry name" value="PROLYCOPENE ISOMERASE, CHLOROPLASTIC"/>
    <property type="match status" value="1"/>
</dbReference>
<reference evidence="4" key="1">
    <citation type="journal article" date="2021" name="ISME J.">
        <title>Evolutionary origin and ecological implication of a unique nif island in free-living Bradyrhizobium lineages.</title>
        <authorList>
            <person name="Tao J."/>
        </authorList>
    </citation>
    <scope>NUCLEOTIDE SEQUENCE [LARGE SCALE GENOMIC DNA]</scope>
    <source>
        <strain evidence="4">SZCCT0094</strain>
    </source>
</reference>
<comment type="caution">
    <text evidence="3">The sequence shown here is derived from an EMBL/GenBank/DDBJ whole genome shotgun (WGS) entry which is preliminary data.</text>
</comment>
<feature type="transmembrane region" description="Helical" evidence="1">
    <location>
        <begin position="121"/>
        <end position="140"/>
    </location>
</feature>
<keyword evidence="1" id="KW-0812">Transmembrane</keyword>
<proteinExistence type="predicted"/>
<protein>
    <submittedName>
        <fullName evidence="3">NAD(P)/FAD-dependent oxidoreductase</fullName>
    </submittedName>
</protein>
<dbReference type="RefSeq" id="WP_172235846.1">
    <property type="nucleotide sequence ID" value="NZ_JABFDP010000004.1"/>
</dbReference>
<dbReference type="Proteomes" id="UP001314635">
    <property type="component" value="Unassembled WGS sequence"/>
</dbReference>
<dbReference type="PANTHER" id="PTHR46313">
    <property type="match status" value="1"/>
</dbReference>
<dbReference type="InterPro" id="IPR045892">
    <property type="entry name" value="CrtISO-like"/>
</dbReference>
<name>A0ABS5FZC1_9BRAD</name>
<keyword evidence="1" id="KW-0472">Membrane</keyword>
<dbReference type="Pfam" id="PF01593">
    <property type="entry name" value="Amino_oxidase"/>
    <property type="match status" value="1"/>
</dbReference>
<evidence type="ECO:0000259" key="2">
    <source>
        <dbReference type="Pfam" id="PF01593"/>
    </source>
</evidence>
<dbReference type="SUPFAM" id="SSF51905">
    <property type="entry name" value="FAD/NAD(P)-binding domain"/>
    <property type="match status" value="1"/>
</dbReference>
<dbReference type="Gene3D" id="3.50.50.60">
    <property type="entry name" value="FAD/NAD(P)-binding domain"/>
    <property type="match status" value="2"/>
</dbReference>
<dbReference type="InterPro" id="IPR036188">
    <property type="entry name" value="FAD/NAD-bd_sf"/>
</dbReference>
<evidence type="ECO:0000313" key="4">
    <source>
        <dbReference type="Proteomes" id="UP001314635"/>
    </source>
</evidence>
<dbReference type="InterPro" id="IPR002937">
    <property type="entry name" value="Amino_oxidase"/>
</dbReference>
<organism evidence="3 4">
    <name type="scientific">Bradyrhizobium denitrificans</name>
    <dbReference type="NCBI Taxonomy" id="2734912"/>
    <lineage>
        <taxon>Bacteria</taxon>
        <taxon>Pseudomonadati</taxon>
        <taxon>Pseudomonadota</taxon>
        <taxon>Alphaproteobacteria</taxon>
        <taxon>Hyphomicrobiales</taxon>
        <taxon>Nitrobacteraceae</taxon>
        <taxon>Bradyrhizobium</taxon>
    </lineage>
</organism>
<feature type="transmembrane region" description="Helical" evidence="1">
    <location>
        <begin position="147"/>
        <end position="169"/>
    </location>
</feature>
<feature type="domain" description="Amine oxidase" evidence="2">
    <location>
        <begin position="207"/>
        <end position="685"/>
    </location>
</feature>